<dbReference type="EMBL" id="JAAGYU010001652">
    <property type="protein sequence ID" value="NEL80518.1"/>
    <property type="molecule type" value="Genomic_DNA"/>
</dbReference>
<dbReference type="GO" id="GO:0006265">
    <property type="term" value="P:DNA topological change"/>
    <property type="evidence" value="ECO:0007669"/>
    <property type="project" value="InterPro"/>
</dbReference>
<dbReference type="InterPro" id="IPR006691">
    <property type="entry name" value="GyrA/parC_rep"/>
</dbReference>
<evidence type="ECO:0000313" key="2">
    <source>
        <dbReference type="Proteomes" id="UP000471082"/>
    </source>
</evidence>
<dbReference type="PANTHER" id="PTHR43493">
    <property type="entry name" value="DNA GYRASE/TOPOISOMERASE SUBUNIT A"/>
    <property type="match status" value="1"/>
</dbReference>
<gene>
    <name evidence="1" type="ORF">G3W61_30210</name>
</gene>
<evidence type="ECO:0000313" key="1">
    <source>
        <dbReference type="EMBL" id="NEL80518.1"/>
    </source>
</evidence>
<organism evidence="1 2">
    <name type="scientific">Xanthomonas perforans</name>
    <dbReference type="NCBI Taxonomy" id="442694"/>
    <lineage>
        <taxon>Bacteria</taxon>
        <taxon>Pseudomonadati</taxon>
        <taxon>Pseudomonadota</taxon>
        <taxon>Gammaproteobacteria</taxon>
        <taxon>Lysobacterales</taxon>
        <taxon>Lysobacteraceae</taxon>
        <taxon>Xanthomonas</taxon>
    </lineage>
</organism>
<comment type="caution">
    <text evidence="1">The sequence shown here is derived from an EMBL/GenBank/DDBJ whole genome shotgun (WGS) entry which is preliminary data.</text>
</comment>
<dbReference type="Proteomes" id="UP000471082">
    <property type="component" value="Unassembled WGS sequence"/>
</dbReference>
<dbReference type="InterPro" id="IPR050220">
    <property type="entry name" value="Type_II_DNA_Topoisomerases"/>
</dbReference>
<dbReference type="GO" id="GO:0009330">
    <property type="term" value="C:DNA topoisomerase type II (double strand cut, ATP-hydrolyzing) complex"/>
    <property type="evidence" value="ECO:0007669"/>
    <property type="project" value="TreeGrafter"/>
</dbReference>
<accession>A0A7X5N340</accession>
<feature type="non-terminal residue" evidence="1">
    <location>
        <position position="112"/>
    </location>
</feature>
<dbReference type="AlphaFoldDB" id="A0A7X5N340"/>
<dbReference type="GO" id="GO:0005737">
    <property type="term" value="C:cytoplasm"/>
    <property type="evidence" value="ECO:0007669"/>
    <property type="project" value="TreeGrafter"/>
</dbReference>
<sequence length="112" mass="12073">EVIDVAESDDMAYILTATENGYGKRTPLTEYPRKGRGTQGVIGIQTTERNGKLVRAVLLGATDEVLLISDGGTLVRTRGSEISRVGRNTQGVTLIRLSKGEKLQAVERLDAS</sequence>
<dbReference type="Pfam" id="PF03989">
    <property type="entry name" value="DNA_gyraseA_C"/>
    <property type="match status" value="2"/>
</dbReference>
<reference evidence="1 2" key="1">
    <citation type="submission" date="2019-11" db="EMBL/GenBank/DDBJ databases">
        <title>Genome-resolved metagenomics to study the prevalence of co-infection and intraspecific heterogeneity among plant pathogen metapopulations.</title>
        <authorList>
            <person name="Newberry E."/>
            <person name="Bhandari R."/>
            <person name="Kemble J."/>
            <person name="Sikora E."/>
            <person name="Potnis N."/>
        </authorList>
    </citation>
    <scope>NUCLEOTIDE SEQUENCE [LARGE SCALE GENOMIC DNA]</scope>
    <source>
        <strain evidence="1">Xp_Tom_Tuscaloosa_18b</strain>
    </source>
</reference>
<dbReference type="SUPFAM" id="SSF101904">
    <property type="entry name" value="GyrA/ParC C-terminal domain-like"/>
    <property type="match status" value="1"/>
</dbReference>
<dbReference type="GO" id="GO:0003677">
    <property type="term" value="F:DNA binding"/>
    <property type="evidence" value="ECO:0007669"/>
    <property type="project" value="InterPro"/>
</dbReference>
<dbReference type="InterPro" id="IPR035516">
    <property type="entry name" value="Gyrase/topoIV_suA_C"/>
</dbReference>
<proteinExistence type="predicted"/>
<dbReference type="GO" id="GO:0005524">
    <property type="term" value="F:ATP binding"/>
    <property type="evidence" value="ECO:0007669"/>
    <property type="project" value="InterPro"/>
</dbReference>
<dbReference type="PANTHER" id="PTHR43493:SF5">
    <property type="entry name" value="DNA GYRASE SUBUNIT A, CHLOROPLASTIC_MITOCHONDRIAL"/>
    <property type="match status" value="1"/>
</dbReference>
<dbReference type="GO" id="GO:0003918">
    <property type="term" value="F:DNA topoisomerase type II (double strand cut, ATP-hydrolyzing) activity"/>
    <property type="evidence" value="ECO:0007669"/>
    <property type="project" value="TreeGrafter"/>
</dbReference>
<feature type="non-terminal residue" evidence="1">
    <location>
        <position position="1"/>
    </location>
</feature>
<protein>
    <submittedName>
        <fullName evidence="1">DNA gyrase subunit A</fullName>
    </submittedName>
</protein>
<name>A0A7X5N340_XANPE</name>
<dbReference type="Gene3D" id="2.120.10.90">
    <property type="entry name" value="DNA gyrase/topoisomerase IV, subunit A, C-terminal"/>
    <property type="match status" value="1"/>
</dbReference>